<organism evidence="2 3">
    <name type="scientific">Comamonas odontotermitis</name>
    <dbReference type="NCBI Taxonomy" id="379895"/>
    <lineage>
        <taxon>Bacteria</taxon>
        <taxon>Pseudomonadati</taxon>
        <taxon>Pseudomonadota</taxon>
        <taxon>Betaproteobacteria</taxon>
        <taxon>Burkholderiales</taxon>
        <taxon>Comamonadaceae</taxon>
        <taxon>Comamonas</taxon>
    </lineage>
</organism>
<reference evidence="2 3" key="1">
    <citation type="submission" date="2020-08" db="EMBL/GenBank/DDBJ databases">
        <title>Functional genomics of gut bacteria from endangered species of beetles.</title>
        <authorList>
            <person name="Carlos-Shanley C."/>
        </authorList>
    </citation>
    <scope>NUCLEOTIDE SEQUENCE [LARGE SCALE GENOMIC DNA]</scope>
    <source>
        <strain evidence="2 3">S00124</strain>
    </source>
</reference>
<dbReference type="InterPro" id="IPR013321">
    <property type="entry name" value="Arc_rbn_hlx_hlx"/>
</dbReference>
<dbReference type="Gene3D" id="1.10.1220.10">
    <property type="entry name" value="Met repressor-like"/>
    <property type="match status" value="1"/>
</dbReference>
<feature type="domain" description="Arc-like DNA binding" evidence="1">
    <location>
        <begin position="2"/>
        <end position="43"/>
    </location>
</feature>
<dbReference type="InterPro" id="IPR010985">
    <property type="entry name" value="Ribbon_hlx_hlx"/>
</dbReference>
<proteinExistence type="predicted"/>
<keyword evidence="2" id="KW-0238">DNA-binding</keyword>
<dbReference type="EMBL" id="JACHKZ010000015">
    <property type="protein sequence ID" value="MBB6578504.1"/>
    <property type="molecule type" value="Genomic_DNA"/>
</dbReference>
<protein>
    <submittedName>
        <fullName evidence="2">DNA-binding protein</fullName>
    </submittedName>
</protein>
<accession>A0ABR6RH62</accession>
<gene>
    <name evidence="2" type="ORF">HNP33_002586</name>
</gene>
<dbReference type="RefSeq" id="WP_184709015.1">
    <property type="nucleotide sequence ID" value="NZ_JACHKZ010000015.1"/>
</dbReference>
<dbReference type="InterPro" id="IPR005569">
    <property type="entry name" value="Arc_DNA-bd_dom"/>
</dbReference>
<keyword evidence="3" id="KW-1185">Reference proteome</keyword>
<evidence type="ECO:0000313" key="3">
    <source>
        <dbReference type="Proteomes" id="UP000562492"/>
    </source>
</evidence>
<evidence type="ECO:0000259" key="1">
    <source>
        <dbReference type="Pfam" id="PF03869"/>
    </source>
</evidence>
<dbReference type="Pfam" id="PF03869">
    <property type="entry name" value="Arc"/>
    <property type="match status" value="1"/>
</dbReference>
<dbReference type="SUPFAM" id="SSF47598">
    <property type="entry name" value="Ribbon-helix-helix"/>
    <property type="match status" value="1"/>
</dbReference>
<name>A0ABR6RH62_9BURK</name>
<evidence type="ECO:0000313" key="2">
    <source>
        <dbReference type="EMBL" id="MBB6578504.1"/>
    </source>
</evidence>
<comment type="caution">
    <text evidence="2">The sequence shown here is derived from an EMBL/GenBank/DDBJ whole genome shotgun (WGS) entry which is preliminary data.</text>
</comment>
<dbReference type="GO" id="GO:0003677">
    <property type="term" value="F:DNA binding"/>
    <property type="evidence" value="ECO:0007669"/>
    <property type="project" value="UniProtKB-KW"/>
</dbReference>
<sequence>MARKDEQTNVRIPQELKEWLKDQASAARRSVTAELVMRREQSRKAQEAGNEQAA</sequence>
<dbReference type="Proteomes" id="UP000562492">
    <property type="component" value="Unassembled WGS sequence"/>
</dbReference>